<keyword evidence="1" id="KW-0547">Nucleotide-binding</keyword>
<dbReference type="NCBIfam" id="TIGR02577">
    <property type="entry name" value="cas_TM1794_Cmr2"/>
    <property type="match status" value="1"/>
</dbReference>
<evidence type="ECO:0000256" key="1">
    <source>
        <dbReference type="ARBA" id="ARBA00022741"/>
    </source>
</evidence>
<dbReference type="Proteomes" id="UP000641954">
    <property type="component" value="Unassembled WGS sequence"/>
</dbReference>
<dbReference type="InterPro" id="IPR043128">
    <property type="entry name" value="Rev_trsase/Diguanyl_cyclase"/>
</dbReference>
<dbReference type="InterPro" id="IPR038242">
    <property type="entry name" value="Cmr2_N"/>
</dbReference>
<dbReference type="RefSeq" id="WP_190879974.1">
    <property type="nucleotide sequence ID" value="NZ_JACJSK010000044.1"/>
</dbReference>
<feature type="domain" description="CRISPR-associated protein Cmr2 N-terminal" evidence="3">
    <location>
        <begin position="241"/>
        <end position="366"/>
    </location>
</feature>
<sequence>MTNTPFWQAKIWGLLHDPALKALHDRTGRGEEGPWQVLQCMKGWVSPKAKSKRDAQYCTTWLEQIALSDLIASASDRAAIGRLPFTTAIDYDAEGIEIRHLLSGAKQTLKLGQWHDFLIGWGNKRGEELSKIEDILIPESIRNCEDARKVYWWLWRCYPVALAQAFDREDTRENHILNEPCLPLLPAETRIPDASVWSHTTMTSALAGALAGYHQDTQTYPRKRARKGKDYYQSRPYVSIFSFTPVQELIKASRKMRDFWAGSWLLHYLSAKVSWAIAWQYGPDTLLYPCLYAQPLIDLWLLEAYPDFQEWITPPTERQLLTAGFPNVLVTILPDNGDHSTDAKVKNPVKAAMQFAEQTLHQEWLNLGRQVLADLQDPTKGKPWMPELNPHTWEDWLKAQWQTYWTALPIGDRDSELHQSPRKEAEYKAWEKKQNDFARPKPELLVEPEANFVKAIYELGIKEDWQNRHEPNYSHKSHKARQPNLNVGSWWGNIFDQTRFALTAVKNARIWEIPTAFGPRSTISGIGPVVHSGNDWVTEGDTQNDWQRQVGLFDGIEELNATEVLKRGLHRILPDLLQLPPKELELYYPDLCSGVAGWLKLHPEAVEYYQKACDKISQEFNWINPHQPWGIPWVSSNHPDWQNPRLLNAGWLIEDFEPKPTNSDELLTKTQQKNQKQAELKRLRESIAQWFAPGNNPTDWYAIAAGDGDGMSNWLKGQPLKNYSDYIPDALPPKIEKLSDNLKKPFQEFLDCQKRMGPATHNALSRALLDFSNQLLPYLTEVRYAGRLIYGGGDDVLAYTNMWEWDRWLWDIRQCFRGADDPQQEFISEGDYWRWNSGKLPKNIQERPLFTMGHCATISFGIVLAHHSVPLAIALENLWEAEKSAKDHKNPNDEKHGKKDAVQVRVLYGNGNVLKATAKFEVFDSWRSLLNGEQFEQLDSALFEQAATVWSQHPVPVENAIAPWTNAFCSRREVFKGDETLQRNFQAALCNFLTKLFETTDTEDCDREVQNWLKVAAFVLRQRNITAISH</sequence>
<dbReference type="Pfam" id="PF12469">
    <property type="entry name" value="Cmr2_N"/>
    <property type="match status" value="1"/>
</dbReference>
<dbReference type="Pfam" id="PF22335">
    <property type="entry name" value="Cas10-Cmr2_palm2"/>
    <property type="match status" value="1"/>
</dbReference>
<evidence type="ECO:0000313" key="6">
    <source>
        <dbReference type="Proteomes" id="UP000641954"/>
    </source>
</evidence>
<evidence type="ECO:0000259" key="4">
    <source>
        <dbReference type="Pfam" id="PF22335"/>
    </source>
</evidence>
<dbReference type="InterPro" id="IPR054767">
    <property type="entry name" value="Cas10-Cmr2_palm2"/>
</dbReference>
<accession>A0ABR8EIL0</accession>
<evidence type="ECO:0000259" key="3">
    <source>
        <dbReference type="Pfam" id="PF12469"/>
    </source>
</evidence>
<dbReference type="InterPro" id="IPR024615">
    <property type="entry name" value="CRISPR-assoc_Cmr2_N"/>
</dbReference>
<keyword evidence="6" id="KW-1185">Reference proteome</keyword>
<dbReference type="EMBL" id="JACJSK010000044">
    <property type="protein sequence ID" value="MBD2546694.1"/>
    <property type="molecule type" value="Genomic_DNA"/>
</dbReference>
<name>A0ABR8EIL0_9CYAN</name>
<proteinExistence type="predicted"/>
<dbReference type="InterPro" id="IPR013407">
    <property type="entry name" value="CRISPR-assoc_prot_Cmr2"/>
</dbReference>
<comment type="caution">
    <text evidence="5">The sequence shown here is derived from an EMBL/GenBank/DDBJ whole genome shotgun (WGS) entry which is preliminary data.</text>
</comment>
<evidence type="ECO:0000256" key="2">
    <source>
        <dbReference type="ARBA" id="ARBA00023118"/>
    </source>
</evidence>
<protein>
    <submittedName>
        <fullName evidence="5">Type III-B CRISPR-associated protein Cas10/Cmr2</fullName>
    </submittedName>
</protein>
<keyword evidence="2" id="KW-0051">Antiviral defense</keyword>
<organism evidence="5 6">
    <name type="scientific">Planktothricoides raciborskii FACHB-1370</name>
    <dbReference type="NCBI Taxonomy" id="2949576"/>
    <lineage>
        <taxon>Bacteria</taxon>
        <taxon>Bacillati</taxon>
        <taxon>Cyanobacteriota</taxon>
        <taxon>Cyanophyceae</taxon>
        <taxon>Oscillatoriophycideae</taxon>
        <taxon>Oscillatoriales</taxon>
        <taxon>Oscillatoriaceae</taxon>
        <taxon>Planktothricoides</taxon>
    </lineage>
</organism>
<dbReference type="Gene3D" id="3.30.70.270">
    <property type="match status" value="1"/>
</dbReference>
<evidence type="ECO:0000313" key="5">
    <source>
        <dbReference type="EMBL" id="MBD2546694.1"/>
    </source>
</evidence>
<reference evidence="5 6" key="1">
    <citation type="journal article" date="2020" name="ISME J.">
        <title>Comparative genomics reveals insights into cyanobacterial evolution and habitat adaptation.</title>
        <authorList>
            <person name="Chen M.Y."/>
            <person name="Teng W.K."/>
            <person name="Zhao L."/>
            <person name="Hu C.X."/>
            <person name="Zhou Y.K."/>
            <person name="Han B.P."/>
            <person name="Song L.R."/>
            <person name="Shu W.S."/>
        </authorList>
    </citation>
    <scope>NUCLEOTIDE SEQUENCE [LARGE SCALE GENOMIC DNA]</scope>
    <source>
        <strain evidence="5 6">FACHB-1370</strain>
    </source>
</reference>
<dbReference type="Gene3D" id="3.30.70.2220">
    <property type="entry name" value="CRISPR-Cas system, Cmr2 subunit, D1 domain, cysteine cluster"/>
    <property type="match status" value="1"/>
</dbReference>
<feature type="domain" description="Cas10/Cmr2 second palm" evidence="4">
    <location>
        <begin position="707"/>
        <end position="890"/>
    </location>
</feature>
<gene>
    <name evidence="5" type="primary">cas10</name>
    <name evidence="5" type="ORF">H6G72_23225</name>
</gene>